<protein>
    <submittedName>
        <fullName evidence="1">Uncharacterized protein</fullName>
    </submittedName>
</protein>
<dbReference type="RefSeq" id="WP_200197057.1">
    <property type="nucleotide sequence ID" value="NZ_JAENHM010000063.1"/>
</dbReference>
<gene>
    <name evidence="1" type="ORF">JHL17_24085</name>
</gene>
<evidence type="ECO:0000313" key="2">
    <source>
        <dbReference type="Proteomes" id="UP000652760"/>
    </source>
</evidence>
<proteinExistence type="predicted"/>
<comment type="caution">
    <text evidence="1">The sequence shown here is derived from an EMBL/GenBank/DDBJ whole genome shotgun (WGS) entry which is preliminary data.</text>
</comment>
<dbReference type="EMBL" id="JAENHM010000063">
    <property type="protein sequence ID" value="MBK1840486.1"/>
    <property type="molecule type" value="Genomic_DNA"/>
</dbReference>
<evidence type="ECO:0000313" key="1">
    <source>
        <dbReference type="EMBL" id="MBK1840486.1"/>
    </source>
</evidence>
<organism evidence="1 2">
    <name type="scientific">Azospirillum endophyticum</name>
    <dbReference type="NCBI Taxonomy" id="2800326"/>
    <lineage>
        <taxon>Bacteria</taxon>
        <taxon>Pseudomonadati</taxon>
        <taxon>Pseudomonadota</taxon>
        <taxon>Alphaproteobacteria</taxon>
        <taxon>Rhodospirillales</taxon>
        <taxon>Azospirillaceae</taxon>
        <taxon>Azospirillum</taxon>
    </lineage>
</organism>
<sequence length="80" mass="9262">MREYEDREDTELHIGIYSTQEAAMAAIERLRDKAGFQDWPECFKIHPTRLDEDGWAEGFFTTRLPVNNEAAEAFDLPAID</sequence>
<keyword evidence="2" id="KW-1185">Reference proteome</keyword>
<name>A0ABS1FAN6_9PROT</name>
<dbReference type="Proteomes" id="UP000652760">
    <property type="component" value="Unassembled WGS sequence"/>
</dbReference>
<accession>A0ABS1FAN6</accession>
<reference evidence="2" key="1">
    <citation type="submission" date="2021-01" db="EMBL/GenBank/DDBJ databases">
        <title>Genome public.</title>
        <authorList>
            <person name="Liu C."/>
            <person name="Sun Q."/>
        </authorList>
    </citation>
    <scope>NUCLEOTIDE SEQUENCE [LARGE SCALE GENOMIC DNA]</scope>
    <source>
        <strain evidence="2">YIM B02556</strain>
    </source>
</reference>